<sequence>MIKKLTERFLMWLLHPDWADDITGDMDELYGRNLSKSKLRAELKYFGQALLLLRPSLVRRFKIFPNNNTDMFSNYFKIGTRNLLRHKLSTVINVSGLALGLAVFLLISEYVRFESTYDQHLATADNLYRVTSTALINGVSESKDAMASYATGRELQEALPEITNYTATLKFDQGMVIRIDDRLLQENSVISGDSNFFELFPYAILAGNPRTFLSEPNQVVLTKSKAEDYFGSIENTLGKTLKITLTTEREFVVTGVVQDIPKNTHYKFDMILSDPSLTERSDYDNWNYDNYYVYVLLDPGAVVDNLQAKLDEVRFKIFEEQRARWELGLVTDIHLESDFTFEPEATGNETAIGFLKYISFFILFIAWVNYINLSTARAIVRAKEVGLRKVVGAFRSQLISQFLVEALIINFIAAILAFALVGGISPIFNNLAGKPIMKELWDMHLLLKNGLIFFLIGTFLSGFYPAVVLSRYNPSEVLKGKFRNSQKGILLRKGLVIVQFTASILLITGTLIIQKQLNYMMSKDIGINTDQVISFQPPEVFSEETAYKSDLFKEELLKHNAVERIGKTSNVPGGDAADINSTTSRLTLDGFPEPFKGTTYLLIVDDGFIPTVDMEILAGRNFNNNQASDSMTLLVNESFLSNYGGLTVEDAIDKQIRFGTDEEKYRIIGVVKDFNRTSLKSAVEPTILLPSRWPDFFVLKLSVDQIDDGLLHLEKTWDEFYPTMPLDYSFLDARFASLYNEDRRFGNIFLVFSVLAIFIALLGLFGLASYLSSQRTKEVGIRKVLGASTFEVISLFVREFLILVVIAAMISVPLVFLSMESWLENYSFRIDFPWLMAAIGVLVIGIFAIATVIFQINKVARSQPADSLQYE</sequence>
<dbReference type="Proteomes" id="UP001139409">
    <property type="component" value="Unassembled WGS sequence"/>
</dbReference>
<feature type="transmembrane region" description="Helical" evidence="6">
    <location>
        <begin position="354"/>
        <end position="373"/>
    </location>
</feature>
<keyword evidence="4 6" id="KW-1133">Transmembrane helix</keyword>
<evidence type="ECO:0000256" key="2">
    <source>
        <dbReference type="ARBA" id="ARBA00022475"/>
    </source>
</evidence>
<dbReference type="PANTHER" id="PTHR30572">
    <property type="entry name" value="MEMBRANE COMPONENT OF TRANSPORTER-RELATED"/>
    <property type="match status" value="1"/>
</dbReference>
<evidence type="ECO:0000256" key="3">
    <source>
        <dbReference type="ARBA" id="ARBA00022692"/>
    </source>
</evidence>
<feature type="transmembrane region" description="Helical" evidence="6">
    <location>
        <begin position="748"/>
        <end position="771"/>
    </location>
</feature>
<organism evidence="9 10">
    <name type="scientific">Fulvivirga sedimenti</name>
    <dbReference type="NCBI Taxonomy" id="2879465"/>
    <lineage>
        <taxon>Bacteria</taxon>
        <taxon>Pseudomonadati</taxon>
        <taxon>Bacteroidota</taxon>
        <taxon>Cytophagia</taxon>
        <taxon>Cytophagales</taxon>
        <taxon>Fulvivirgaceae</taxon>
        <taxon>Fulvivirga</taxon>
    </lineage>
</organism>
<evidence type="ECO:0000259" key="8">
    <source>
        <dbReference type="Pfam" id="PF12704"/>
    </source>
</evidence>
<keyword evidence="3 6" id="KW-0812">Transmembrane</keyword>
<keyword evidence="5 6" id="KW-0472">Membrane</keyword>
<evidence type="ECO:0000313" key="9">
    <source>
        <dbReference type="EMBL" id="MCA6079221.1"/>
    </source>
</evidence>
<feature type="domain" description="MacB-like periplasmic core" evidence="8">
    <location>
        <begin position="90"/>
        <end position="312"/>
    </location>
</feature>
<feature type="transmembrane region" description="Helical" evidence="6">
    <location>
        <begin position="490"/>
        <end position="513"/>
    </location>
</feature>
<dbReference type="InterPro" id="IPR003838">
    <property type="entry name" value="ABC3_permease_C"/>
</dbReference>
<evidence type="ECO:0000256" key="6">
    <source>
        <dbReference type="SAM" id="Phobius"/>
    </source>
</evidence>
<evidence type="ECO:0000313" key="10">
    <source>
        <dbReference type="Proteomes" id="UP001139409"/>
    </source>
</evidence>
<comment type="caution">
    <text evidence="9">The sequence shown here is derived from an EMBL/GenBank/DDBJ whole genome shotgun (WGS) entry which is preliminary data.</text>
</comment>
<evidence type="ECO:0000259" key="7">
    <source>
        <dbReference type="Pfam" id="PF02687"/>
    </source>
</evidence>
<dbReference type="Pfam" id="PF02687">
    <property type="entry name" value="FtsX"/>
    <property type="match status" value="2"/>
</dbReference>
<feature type="transmembrane region" description="Helical" evidence="6">
    <location>
        <begin position="832"/>
        <end position="854"/>
    </location>
</feature>
<dbReference type="AlphaFoldDB" id="A0A9X1HWQ5"/>
<proteinExistence type="predicted"/>
<reference evidence="9" key="1">
    <citation type="submission" date="2021-09" db="EMBL/GenBank/DDBJ databases">
        <title>Fulvivirga sp. isolated from coastal sediment.</title>
        <authorList>
            <person name="Yu H."/>
        </authorList>
    </citation>
    <scope>NUCLEOTIDE SEQUENCE</scope>
    <source>
        <strain evidence="9">1062</strain>
    </source>
</reference>
<evidence type="ECO:0000256" key="5">
    <source>
        <dbReference type="ARBA" id="ARBA00023136"/>
    </source>
</evidence>
<dbReference type="Pfam" id="PF12704">
    <property type="entry name" value="MacB_PCD"/>
    <property type="match status" value="1"/>
</dbReference>
<dbReference type="EMBL" id="JAIXNE010000011">
    <property type="protein sequence ID" value="MCA6079221.1"/>
    <property type="molecule type" value="Genomic_DNA"/>
</dbReference>
<feature type="transmembrane region" description="Helical" evidence="6">
    <location>
        <begin position="792"/>
        <end position="812"/>
    </location>
</feature>
<feature type="transmembrane region" description="Helical" evidence="6">
    <location>
        <begin position="445"/>
        <end position="469"/>
    </location>
</feature>
<comment type="subcellular location">
    <subcellularLocation>
        <location evidence="1">Cell membrane</location>
        <topology evidence="1">Multi-pass membrane protein</topology>
    </subcellularLocation>
</comment>
<keyword evidence="10" id="KW-1185">Reference proteome</keyword>
<feature type="domain" description="ABC3 transporter permease C-terminal" evidence="7">
    <location>
        <begin position="751"/>
        <end position="864"/>
    </location>
</feature>
<dbReference type="InterPro" id="IPR025857">
    <property type="entry name" value="MacB_PCD"/>
</dbReference>
<name>A0A9X1HWQ5_9BACT</name>
<protein>
    <submittedName>
        <fullName evidence="9">ABC transporter permease</fullName>
    </submittedName>
</protein>
<evidence type="ECO:0000256" key="1">
    <source>
        <dbReference type="ARBA" id="ARBA00004651"/>
    </source>
</evidence>
<dbReference type="PANTHER" id="PTHR30572:SF18">
    <property type="entry name" value="ABC-TYPE MACROLIDE FAMILY EXPORT SYSTEM PERMEASE COMPONENT 2"/>
    <property type="match status" value="1"/>
</dbReference>
<feature type="domain" description="ABC3 transporter permease C-terminal" evidence="7">
    <location>
        <begin position="358"/>
        <end position="472"/>
    </location>
</feature>
<feature type="transmembrane region" description="Helical" evidence="6">
    <location>
        <begin position="91"/>
        <end position="111"/>
    </location>
</feature>
<dbReference type="GO" id="GO:0022857">
    <property type="term" value="F:transmembrane transporter activity"/>
    <property type="evidence" value="ECO:0007669"/>
    <property type="project" value="TreeGrafter"/>
</dbReference>
<dbReference type="InterPro" id="IPR050250">
    <property type="entry name" value="Macrolide_Exporter_MacB"/>
</dbReference>
<keyword evidence="2" id="KW-1003">Cell membrane</keyword>
<accession>A0A9X1HWQ5</accession>
<dbReference type="GO" id="GO:0005886">
    <property type="term" value="C:plasma membrane"/>
    <property type="evidence" value="ECO:0007669"/>
    <property type="project" value="UniProtKB-SubCell"/>
</dbReference>
<dbReference type="RefSeq" id="WP_225700080.1">
    <property type="nucleotide sequence ID" value="NZ_JAIXNE010000011.1"/>
</dbReference>
<evidence type="ECO:0000256" key="4">
    <source>
        <dbReference type="ARBA" id="ARBA00022989"/>
    </source>
</evidence>
<feature type="transmembrane region" description="Helical" evidence="6">
    <location>
        <begin position="402"/>
        <end position="425"/>
    </location>
</feature>
<gene>
    <name evidence="9" type="ORF">LDX50_30390</name>
</gene>